<evidence type="ECO:0000313" key="5">
    <source>
        <dbReference type="EMBL" id="TLC98950.1"/>
    </source>
</evidence>
<dbReference type="InterPro" id="IPR036390">
    <property type="entry name" value="WH_DNA-bd_sf"/>
</dbReference>
<dbReference type="Pfam" id="PF00392">
    <property type="entry name" value="GntR"/>
    <property type="match status" value="1"/>
</dbReference>
<dbReference type="GO" id="GO:0003677">
    <property type="term" value="F:DNA binding"/>
    <property type="evidence" value="ECO:0007669"/>
    <property type="project" value="UniProtKB-KW"/>
</dbReference>
<evidence type="ECO:0000259" key="4">
    <source>
        <dbReference type="PROSITE" id="PS50949"/>
    </source>
</evidence>
<dbReference type="SUPFAM" id="SSF46785">
    <property type="entry name" value="Winged helix' DNA-binding domain"/>
    <property type="match status" value="1"/>
</dbReference>
<dbReference type="PANTHER" id="PTHR38445">
    <property type="entry name" value="HTH-TYPE TRANSCRIPTIONAL REPRESSOR YTRA"/>
    <property type="match status" value="1"/>
</dbReference>
<protein>
    <submittedName>
        <fullName evidence="5">HTH-type transcriptional repressor YtrA</fullName>
    </submittedName>
</protein>
<name>A0A4U8Q2L2_9FIRM</name>
<dbReference type="GO" id="GO:0003700">
    <property type="term" value="F:DNA-binding transcription factor activity"/>
    <property type="evidence" value="ECO:0007669"/>
    <property type="project" value="InterPro"/>
</dbReference>
<proteinExistence type="predicted"/>
<dbReference type="SMART" id="SM00345">
    <property type="entry name" value="HTH_GNTR"/>
    <property type="match status" value="1"/>
</dbReference>
<keyword evidence="6" id="KW-1185">Reference proteome</keyword>
<sequence length="126" mass="14345">MNIMISPISEIPIYEQIREQVTEQILSGRIPPGTQLPSIRMLAKECKIGIITVKRAYEELCKSGIAVSINGKGVYAAELDASFIKNSYRMQLKEQLKDVYHYAKTISFSNEDFMNLVRELVEEESI</sequence>
<reference evidence="5 6" key="1">
    <citation type="journal article" date="2019" name="Anaerobe">
        <title>Detection of Robinsoniella peoriensis in multiple bone samples of a trauma patient.</title>
        <authorList>
            <person name="Schrottner P."/>
            <person name="Hartwich K."/>
            <person name="Bunk B."/>
            <person name="Schober I."/>
            <person name="Helbig S."/>
            <person name="Rudolph W.W."/>
            <person name="Gunzer F."/>
        </authorList>
    </citation>
    <scope>NUCLEOTIDE SEQUENCE [LARGE SCALE GENOMIC DNA]</scope>
    <source>
        <strain evidence="5 6">DSM 106044</strain>
    </source>
</reference>
<dbReference type="InterPro" id="IPR000524">
    <property type="entry name" value="Tscrpt_reg_HTH_GntR"/>
</dbReference>
<dbReference type="InterPro" id="IPR036388">
    <property type="entry name" value="WH-like_DNA-bd_sf"/>
</dbReference>
<dbReference type="AlphaFoldDB" id="A0A4U8Q2L2"/>
<evidence type="ECO:0000256" key="3">
    <source>
        <dbReference type="ARBA" id="ARBA00023163"/>
    </source>
</evidence>
<accession>A0A4U8Q2L2</accession>
<dbReference type="PANTHER" id="PTHR38445:SF7">
    <property type="entry name" value="GNTR-FAMILY TRANSCRIPTIONAL REGULATOR"/>
    <property type="match status" value="1"/>
</dbReference>
<gene>
    <name evidence="5" type="primary">ytrA_8</name>
    <name evidence="5" type="ORF">DSM106044_04280</name>
</gene>
<keyword evidence="1" id="KW-0805">Transcription regulation</keyword>
<dbReference type="STRING" id="180332.GCA_000797495_02649"/>
<dbReference type="PROSITE" id="PS50949">
    <property type="entry name" value="HTH_GNTR"/>
    <property type="match status" value="1"/>
</dbReference>
<organism evidence="5 6">
    <name type="scientific">Robinsoniella peoriensis</name>
    <dbReference type="NCBI Taxonomy" id="180332"/>
    <lineage>
        <taxon>Bacteria</taxon>
        <taxon>Bacillati</taxon>
        <taxon>Bacillota</taxon>
        <taxon>Clostridia</taxon>
        <taxon>Lachnospirales</taxon>
        <taxon>Lachnospiraceae</taxon>
        <taxon>Robinsoniella</taxon>
    </lineage>
</organism>
<evidence type="ECO:0000256" key="2">
    <source>
        <dbReference type="ARBA" id="ARBA00023125"/>
    </source>
</evidence>
<keyword evidence="2" id="KW-0238">DNA-binding</keyword>
<comment type="caution">
    <text evidence="5">The sequence shown here is derived from an EMBL/GenBank/DDBJ whole genome shotgun (WGS) entry which is preliminary data.</text>
</comment>
<evidence type="ECO:0000313" key="6">
    <source>
        <dbReference type="Proteomes" id="UP000306509"/>
    </source>
</evidence>
<dbReference type="CDD" id="cd07377">
    <property type="entry name" value="WHTH_GntR"/>
    <property type="match status" value="1"/>
</dbReference>
<dbReference type="Gene3D" id="1.10.10.10">
    <property type="entry name" value="Winged helix-like DNA-binding domain superfamily/Winged helix DNA-binding domain"/>
    <property type="match status" value="1"/>
</dbReference>
<dbReference type="Proteomes" id="UP000306509">
    <property type="component" value="Unassembled WGS sequence"/>
</dbReference>
<dbReference type="EMBL" id="QGQD01000079">
    <property type="protein sequence ID" value="TLC98950.1"/>
    <property type="molecule type" value="Genomic_DNA"/>
</dbReference>
<dbReference type="OrthoDB" id="9801546at2"/>
<keyword evidence="3" id="KW-0804">Transcription</keyword>
<feature type="domain" description="HTH gntR-type" evidence="4">
    <location>
        <begin position="11"/>
        <end position="79"/>
    </location>
</feature>
<evidence type="ECO:0000256" key="1">
    <source>
        <dbReference type="ARBA" id="ARBA00023015"/>
    </source>
</evidence>